<evidence type="ECO:0000313" key="5">
    <source>
        <dbReference type="EMBL" id="MBB6035027.1"/>
    </source>
</evidence>
<dbReference type="GO" id="GO:0003700">
    <property type="term" value="F:DNA-binding transcription factor activity"/>
    <property type="evidence" value="ECO:0007669"/>
    <property type="project" value="TreeGrafter"/>
</dbReference>
<evidence type="ECO:0000259" key="4">
    <source>
        <dbReference type="PROSITE" id="PS50932"/>
    </source>
</evidence>
<gene>
    <name evidence="5" type="ORF">HNR73_002881</name>
</gene>
<dbReference type="Gene3D" id="1.10.260.40">
    <property type="entry name" value="lambda repressor-like DNA-binding domains"/>
    <property type="match status" value="1"/>
</dbReference>
<dbReference type="InterPro" id="IPR010982">
    <property type="entry name" value="Lambda_DNA-bd_dom_sf"/>
</dbReference>
<proteinExistence type="predicted"/>
<dbReference type="InterPro" id="IPR046335">
    <property type="entry name" value="LacI/GalR-like_sensor"/>
</dbReference>
<dbReference type="GO" id="GO:0000976">
    <property type="term" value="F:transcription cis-regulatory region binding"/>
    <property type="evidence" value="ECO:0007669"/>
    <property type="project" value="TreeGrafter"/>
</dbReference>
<organism evidence="5 6">
    <name type="scientific">Phytomonospora endophytica</name>
    <dbReference type="NCBI Taxonomy" id="714109"/>
    <lineage>
        <taxon>Bacteria</taxon>
        <taxon>Bacillati</taxon>
        <taxon>Actinomycetota</taxon>
        <taxon>Actinomycetes</taxon>
        <taxon>Micromonosporales</taxon>
        <taxon>Micromonosporaceae</taxon>
        <taxon>Phytomonospora</taxon>
    </lineage>
</organism>
<protein>
    <submittedName>
        <fullName evidence="5">LacI family transcriptional regulator</fullName>
    </submittedName>
</protein>
<reference evidence="5 6" key="1">
    <citation type="submission" date="2020-08" db="EMBL/GenBank/DDBJ databases">
        <title>Genomic Encyclopedia of Type Strains, Phase IV (KMG-IV): sequencing the most valuable type-strain genomes for metagenomic binning, comparative biology and taxonomic classification.</title>
        <authorList>
            <person name="Goeker M."/>
        </authorList>
    </citation>
    <scope>NUCLEOTIDE SEQUENCE [LARGE SCALE GENOMIC DNA]</scope>
    <source>
        <strain evidence="5 6">YIM 65646</strain>
    </source>
</reference>
<dbReference type="Pfam" id="PF13377">
    <property type="entry name" value="Peripla_BP_3"/>
    <property type="match status" value="1"/>
</dbReference>
<dbReference type="SUPFAM" id="SSF53822">
    <property type="entry name" value="Periplasmic binding protein-like I"/>
    <property type="match status" value="1"/>
</dbReference>
<evidence type="ECO:0000256" key="3">
    <source>
        <dbReference type="ARBA" id="ARBA00023163"/>
    </source>
</evidence>
<keyword evidence="3" id="KW-0804">Transcription</keyword>
<accession>A0A841FP63</accession>
<dbReference type="SMART" id="SM00354">
    <property type="entry name" value="HTH_LACI"/>
    <property type="match status" value="1"/>
</dbReference>
<keyword evidence="2" id="KW-0238">DNA-binding</keyword>
<dbReference type="Gene3D" id="3.40.50.2300">
    <property type="match status" value="2"/>
</dbReference>
<dbReference type="Pfam" id="PF00356">
    <property type="entry name" value="LacI"/>
    <property type="match status" value="1"/>
</dbReference>
<sequence>MAGVSIASASRVLNGHGASVETERRVREAAASVGYVPNAVARSLQAQRTDMLALAVEDIGNPVYVAMMRAIEEVAAGAGYRLQVHATGADVAGEVELLDGLARRYVDGLVISPIRITDAHLAALARVPTPVVVVGSLPDDMPTTKPIDNVRADSHTGVGLAIDHLVAGGRRRIGFVNGPLDTVPGAARQAGYLDALDAAGLPFDPELVEPADFHYAAGRAATRRLLDRAEPDAILCANDLIAVGALHALLAAGKRVGEEVALVGMDDTDLAEMSFPQLSSVSLGSAERGRLAAELLLARLAEPGRPAQRVTVAPTLVVRASSDTAAKQENP</sequence>
<dbReference type="Proteomes" id="UP000548476">
    <property type="component" value="Unassembled WGS sequence"/>
</dbReference>
<keyword evidence="6" id="KW-1185">Reference proteome</keyword>
<dbReference type="EMBL" id="JACHGT010000005">
    <property type="protein sequence ID" value="MBB6035027.1"/>
    <property type="molecule type" value="Genomic_DNA"/>
</dbReference>
<feature type="domain" description="HTH lacI-type" evidence="4">
    <location>
        <begin position="1"/>
        <end position="46"/>
    </location>
</feature>
<dbReference type="InterPro" id="IPR000843">
    <property type="entry name" value="HTH_LacI"/>
</dbReference>
<evidence type="ECO:0000313" key="6">
    <source>
        <dbReference type="Proteomes" id="UP000548476"/>
    </source>
</evidence>
<dbReference type="SUPFAM" id="SSF47413">
    <property type="entry name" value="lambda repressor-like DNA-binding domains"/>
    <property type="match status" value="1"/>
</dbReference>
<evidence type="ECO:0000256" key="2">
    <source>
        <dbReference type="ARBA" id="ARBA00023125"/>
    </source>
</evidence>
<name>A0A841FP63_9ACTN</name>
<comment type="caution">
    <text evidence="5">The sequence shown here is derived from an EMBL/GenBank/DDBJ whole genome shotgun (WGS) entry which is preliminary data.</text>
</comment>
<dbReference type="PANTHER" id="PTHR30146">
    <property type="entry name" value="LACI-RELATED TRANSCRIPTIONAL REPRESSOR"/>
    <property type="match status" value="1"/>
</dbReference>
<evidence type="ECO:0000256" key="1">
    <source>
        <dbReference type="ARBA" id="ARBA00023015"/>
    </source>
</evidence>
<dbReference type="CDD" id="cd01392">
    <property type="entry name" value="HTH_LacI"/>
    <property type="match status" value="1"/>
</dbReference>
<dbReference type="InterPro" id="IPR028082">
    <property type="entry name" value="Peripla_BP_I"/>
</dbReference>
<keyword evidence="1" id="KW-0805">Transcription regulation</keyword>
<dbReference type="PANTHER" id="PTHR30146:SF109">
    <property type="entry name" value="HTH-TYPE TRANSCRIPTIONAL REGULATOR GALS"/>
    <property type="match status" value="1"/>
</dbReference>
<dbReference type="AlphaFoldDB" id="A0A841FP63"/>
<dbReference type="PROSITE" id="PS50932">
    <property type="entry name" value="HTH_LACI_2"/>
    <property type="match status" value="1"/>
</dbReference>
<dbReference type="CDD" id="cd06267">
    <property type="entry name" value="PBP1_LacI_sugar_binding-like"/>
    <property type="match status" value="1"/>
</dbReference>